<reference evidence="3" key="1">
    <citation type="submission" date="2025-08" db="UniProtKB">
        <authorList>
            <consortium name="RefSeq"/>
        </authorList>
    </citation>
    <scope>IDENTIFICATION</scope>
    <source>
        <tissue evidence="3">Entire body</tissue>
    </source>
</reference>
<evidence type="ECO:0000256" key="1">
    <source>
        <dbReference type="SAM" id="MobiDB-lite"/>
    </source>
</evidence>
<dbReference type="AlphaFoldDB" id="A0A7F5RG30"/>
<dbReference type="InParanoid" id="A0A7F5RG30"/>
<proteinExistence type="predicted"/>
<feature type="region of interest" description="Disordered" evidence="1">
    <location>
        <begin position="192"/>
        <end position="230"/>
    </location>
</feature>
<organism evidence="2 3">
    <name type="scientific">Agrilus planipennis</name>
    <name type="common">Emerald ash borer</name>
    <name type="synonym">Agrilus marcopoli</name>
    <dbReference type="NCBI Taxonomy" id="224129"/>
    <lineage>
        <taxon>Eukaryota</taxon>
        <taxon>Metazoa</taxon>
        <taxon>Ecdysozoa</taxon>
        <taxon>Arthropoda</taxon>
        <taxon>Hexapoda</taxon>
        <taxon>Insecta</taxon>
        <taxon>Pterygota</taxon>
        <taxon>Neoptera</taxon>
        <taxon>Endopterygota</taxon>
        <taxon>Coleoptera</taxon>
        <taxon>Polyphaga</taxon>
        <taxon>Elateriformia</taxon>
        <taxon>Buprestoidea</taxon>
        <taxon>Buprestidae</taxon>
        <taxon>Agrilinae</taxon>
        <taxon>Agrilus</taxon>
    </lineage>
</organism>
<dbReference type="Proteomes" id="UP000192223">
    <property type="component" value="Unplaced"/>
</dbReference>
<feature type="compositionally biased region" description="Low complexity" evidence="1">
    <location>
        <begin position="699"/>
        <end position="713"/>
    </location>
</feature>
<dbReference type="GeneID" id="108738773"/>
<dbReference type="RefSeq" id="XP_025834947.1">
    <property type="nucleotide sequence ID" value="XM_025979162.1"/>
</dbReference>
<evidence type="ECO:0000313" key="2">
    <source>
        <dbReference type="Proteomes" id="UP000192223"/>
    </source>
</evidence>
<keyword evidence="2" id="KW-1185">Reference proteome</keyword>
<name>A0A7F5RG30_AGRPL</name>
<feature type="region of interest" description="Disordered" evidence="1">
    <location>
        <begin position="675"/>
        <end position="751"/>
    </location>
</feature>
<feature type="compositionally biased region" description="Basic residues" evidence="1">
    <location>
        <begin position="686"/>
        <end position="698"/>
    </location>
</feature>
<dbReference type="OrthoDB" id="6784865at2759"/>
<accession>A0A7F5RG30</accession>
<protein>
    <submittedName>
        <fullName evidence="3">MATH and LRR domain-containing protein PFE0570w-like</fullName>
    </submittedName>
</protein>
<dbReference type="KEGG" id="apln:108738773"/>
<evidence type="ECO:0000313" key="3">
    <source>
        <dbReference type="RefSeq" id="XP_025834947.1"/>
    </source>
</evidence>
<sequence>MNSRKSKRNIEKSFLVHEEINQHTNQLFGGVALHSSNEAKQHTIFKKDEIQNVNTTKKAIQGDNKLKCVTKVHLERIPLQNLLNYQQKSFFENYNSNLRRRECNSFCDNGIDPTAIKKSLKNSEAMPKNVHYDIENMRGVTKVIEKEKKNLDLRQTTRTRKSNTIMENNNKSKIYECQDEVAFERKFNKGKTLKSTKSNDSKDKKKQTQDIMKMDKSQKKAISTTKSNNHRKNIQSPMLVTSNKNIIGNSNTTLKTPIYKQFQMDTDNKDHKDEYDFIVSPSNTRYKLKKKRRNNTAQTPVSFHLFDIPKFTKKRPRRRRQFPRTFQALLTVNPKNQRKVDIPESNLANNYSVSTLINDKDVIAAKPLNNLERVIANIKSNIKNKNEIKLSSEKQEIPQNIQQTNEDYDSDGINNNESDLNIMKPLNIDNESQKNNKTVEEEIDTYFGFDDEDKSPIIRTNIKENSNSISKIFGINKTSAVESPSTSSRTLNNKIRILSNILVKPSSLVTFVPDKTTNESSLFETSNSTLNNTKNLQNNVDSLQGTINDSFNFEHLRKKGPGANSTMIRPLDNKKSFSWRLDEHLFQYNPHFLMLKESSLPATDQDSIINHTFDDSICQNTKKSVQNDDCRNTENQVVQKSILDFVESSGKQDIEPKLKRVSFFNIDELSPLKESQQQNLLERNPGKVKRNIFKKISPKKNSSNKENVNVNNKIRPKKQNKENSPTKHSPFSSFDKEINPKRNSFSEDVNSSESSFIENLSPVVVLKRIDLTLLRERKLNLTDDFGFDSLLIDDNVVKNRNKNEAPTRISIREIKKVLINNNSANQAANVVVENSPNKVVNDSDSDNDDLAVDMPQKADEFPNDENNVGLFEDLKLDPKPIAKKYERKRPVKRKRRFYSKDSDSEHSVVVTSKKKKKNILGKEEEKEFEKWAAAFNSECEEVDKFDLEIE</sequence>
<feature type="region of interest" description="Disordered" evidence="1">
    <location>
        <begin position="887"/>
        <end position="916"/>
    </location>
</feature>
<gene>
    <name evidence="3" type="primary">LOC108738773</name>
</gene>
<feature type="compositionally biased region" description="Basic residues" evidence="1">
    <location>
        <begin position="887"/>
        <end position="897"/>
    </location>
</feature>
<feature type="compositionally biased region" description="Basic and acidic residues" evidence="1">
    <location>
        <begin position="197"/>
        <end position="218"/>
    </location>
</feature>